<keyword evidence="2" id="KW-1185">Reference proteome</keyword>
<evidence type="ECO:0000313" key="2">
    <source>
        <dbReference type="Proteomes" id="UP001381693"/>
    </source>
</evidence>
<sequence>MDFINASDTVLCMARILRGILDIHRTASDVFMKSICNFCSPMYLRSSSHIGIALENGECHGDMESSIASFLRSKSESENLASSATTNRYGLRGTTVGALC</sequence>
<organism evidence="1 2">
    <name type="scientific">Halocaridina rubra</name>
    <name type="common">Hawaiian red shrimp</name>
    <dbReference type="NCBI Taxonomy" id="373956"/>
    <lineage>
        <taxon>Eukaryota</taxon>
        <taxon>Metazoa</taxon>
        <taxon>Ecdysozoa</taxon>
        <taxon>Arthropoda</taxon>
        <taxon>Crustacea</taxon>
        <taxon>Multicrustacea</taxon>
        <taxon>Malacostraca</taxon>
        <taxon>Eumalacostraca</taxon>
        <taxon>Eucarida</taxon>
        <taxon>Decapoda</taxon>
        <taxon>Pleocyemata</taxon>
        <taxon>Caridea</taxon>
        <taxon>Atyoidea</taxon>
        <taxon>Atyidae</taxon>
        <taxon>Halocaridina</taxon>
    </lineage>
</organism>
<comment type="caution">
    <text evidence="1">The sequence shown here is derived from an EMBL/GenBank/DDBJ whole genome shotgun (WGS) entry which is preliminary data.</text>
</comment>
<proteinExistence type="predicted"/>
<dbReference type="EMBL" id="JAXCGZ010021240">
    <property type="protein sequence ID" value="KAK7055056.1"/>
    <property type="molecule type" value="Genomic_DNA"/>
</dbReference>
<reference evidence="1 2" key="1">
    <citation type="submission" date="2023-11" db="EMBL/GenBank/DDBJ databases">
        <title>Halocaridina rubra genome assembly.</title>
        <authorList>
            <person name="Smith C."/>
        </authorList>
    </citation>
    <scope>NUCLEOTIDE SEQUENCE [LARGE SCALE GENOMIC DNA]</scope>
    <source>
        <strain evidence="1">EP-1</strain>
        <tissue evidence="1">Whole</tissue>
    </source>
</reference>
<dbReference type="Proteomes" id="UP001381693">
    <property type="component" value="Unassembled WGS sequence"/>
</dbReference>
<evidence type="ECO:0000313" key="1">
    <source>
        <dbReference type="EMBL" id="KAK7055056.1"/>
    </source>
</evidence>
<accession>A0AAN8WFX3</accession>
<protein>
    <submittedName>
        <fullName evidence="1">Uncharacterized protein</fullName>
    </submittedName>
</protein>
<dbReference type="AlphaFoldDB" id="A0AAN8WFX3"/>
<gene>
    <name evidence="1" type="ORF">SK128_009292</name>
</gene>
<name>A0AAN8WFX3_HALRR</name>